<dbReference type="EMBL" id="CM056820">
    <property type="protein sequence ID" value="KAJ8615618.1"/>
    <property type="molecule type" value="Genomic_DNA"/>
</dbReference>
<accession>A0ACC2K3N2</accession>
<comment type="caution">
    <text evidence="1">The sequence shown here is derived from an EMBL/GenBank/DDBJ whole genome shotgun (WGS) entry which is preliminary data.</text>
</comment>
<dbReference type="Proteomes" id="UP001234297">
    <property type="component" value="Chromosome 12"/>
</dbReference>
<reference evidence="1 2" key="1">
    <citation type="journal article" date="2022" name="Hortic Res">
        <title>A haplotype resolved chromosomal level avocado genome allows analysis of novel avocado genes.</title>
        <authorList>
            <person name="Nath O."/>
            <person name="Fletcher S.J."/>
            <person name="Hayward A."/>
            <person name="Shaw L.M."/>
            <person name="Masouleh A.K."/>
            <person name="Furtado A."/>
            <person name="Henry R.J."/>
            <person name="Mitter N."/>
        </authorList>
    </citation>
    <scope>NUCLEOTIDE SEQUENCE [LARGE SCALE GENOMIC DNA]</scope>
    <source>
        <strain evidence="2">cv. Hass</strain>
    </source>
</reference>
<organism evidence="1 2">
    <name type="scientific">Persea americana</name>
    <name type="common">Avocado</name>
    <dbReference type="NCBI Taxonomy" id="3435"/>
    <lineage>
        <taxon>Eukaryota</taxon>
        <taxon>Viridiplantae</taxon>
        <taxon>Streptophyta</taxon>
        <taxon>Embryophyta</taxon>
        <taxon>Tracheophyta</taxon>
        <taxon>Spermatophyta</taxon>
        <taxon>Magnoliopsida</taxon>
        <taxon>Magnoliidae</taxon>
        <taxon>Laurales</taxon>
        <taxon>Lauraceae</taxon>
        <taxon>Persea</taxon>
    </lineage>
</organism>
<protein>
    <submittedName>
        <fullName evidence="1">Uncharacterized protein</fullName>
    </submittedName>
</protein>
<gene>
    <name evidence="1" type="ORF">MRB53_034990</name>
</gene>
<proteinExistence type="predicted"/>
<keyword evidence="2" id="KW-1185">Reference proteome</keyword>
<name>A0ACC2K3N2_PERAE</name>
<evidence type="ECO:0000313" key="1">
    <source>
        <dbReference type="EMBL" id="KAJ8615618.1"/>
    </source>
</evidence>
<sequence>MVGSTRDVVGGLSNGLLQDALQLQLSNQLPLDPLCNASASLNRPVLRMFSSSEVKVEKYVPTTLKPLAFEGLESGVLSGPPMDLLKPSPWMAHLWLVGLLLDQMLQWADLLVNATKKRAYEACGSSKSVPLMRTKHLRFGGCRRRKPRKTFSDEEVVGKLRCSTPNMQGSSTDACSQHLGEDGIAVVGDTGGLNMVGGLIKCNEAQMGCAAAGGGALMTGSKVILVAAREEAY</sequence>
<evidence type="ECO:0000313" key="2">
    <source>
        <dbReference type="Proteomes" id="UP001234297"/>
    </source>
</evidence>